<dbReference type="Gene3D" id="3.40.50.300">
    <property type="entry name" value="P-loop containing nucleotide triphosphate hydrolases"/>
    <property type="match status" value="2"/>
</dbReference>
<dbReference type="GO" id="GO:0042626">
    <property type="term" value="F:ATPase-coupled transmembrane transporter activity"/>
    <property type="evidence" value="ECO:0007669"/>
    <property type="project" value="TreeGrafter"/>
</dbReference>
<dbReference type="GO" id="GO:0016887">
    <property type="term" value="F:ATP hydrolysis activity"/>
    <property type="evidence" value="ECO:0007669"/>
    <property type="project" value="InterPro"/>
</dbReference>
<evidence type="ECO:0000256" key="6">
    <source>
        <dbReference type="ARBA" id="ARBA00022840"/>
    </source>
</evidence>
<keyword evidence="6 10" id="KW-0067">ATP-binding</keyword>
<comment type="similarity">
    <text evidence="2">Belongs to the ABC transporter superfamily.</text>
</comment>
<keyword evidence="8" id="KW-0472">Membrane</keyword>
<dbReference type="InterPro" id="IPR027417">
    <property type="entry name" value="P-loop_NTPase"/>
</dbReference>
<evidence type="ECO:0000256" key="1">
    <source>
        <dbReference type="ARBA" id="ARBA00004202"/>
    </source>
</evidence>
<evidence type="ECO:0000256" key="4">
    <source>
        <dbReference type="ARBA" id="ARBA00022475"/>
    </source>
</evidence>
<dbReference type="InterPro" id="IPR017871">
    <property type="entry name" value="ABC_transporter-like_CS"/>
</dbReference>
<dbReference type="InterPro" id="IPR015856">
    <property type="entry name" value="ABC_transpr_CbiO/EcfA_su"/>
</dbReference>
<evidence type="ECO:0000313" key="10">
    <source>
        <dbReference type="EMBL" id="RBP57212.1"/>
    </source>
</evidence>
<evidence type="ECO:0000313" key="11">
    <source>
        <dbReference type="Proteomes" id="UP000253490"/>
    </source>
</evidence>
<keyword evidence="4" id="KW-1003">Cell membrane</keyword>
<dbReference type="EMBL" id="QNRX01000031">
    <property type="protein sequence ID" value="RBP57212.1"/>
    <property type="molecule type" value="Genomic_DNA"/>
</dbReference>
<evidence type="ECO:0000256" key="2">
    <source>
        <dbReference type="ARBA" id="ARBA00005417"/>
    </source>
</evidence>
<dbReference type="Pfam" id="PF00005">
    <property type="entry name" value="ABC_tran"/>
    <property type="match status" value="2"/>
</dbReference>
<dbReference type="InterPro" id="IPR003593">
    <property type="entry name" value="AAA+_ATPase"/>
</dbReference>
<feature type="domain" description="ABC transporter" evidence="9">
    <location>
        <begin position="260"/>
        <end position="493"/>
    </location>
</feature>
<comment type="subcellular location">
    <subcellularLocation>
        <location evidence="1">Cell membrane</location>
        <topology evidence="1">Peripheral membrane protein</topology>
    </subcellularLocation>
</comment>
<organism evidence="10 11">
    <name type="scientific">Alkalibaculum bacchi</name>
    <dbReference type="NCBI Taxonomy" id="645887"/>
    <lineage>
        <taxon>Bacteria</taxon>
        <taxon>Bacillati</taxon>
        <taxon>Bacillota</taxon>
        <taxon>Clostridia</taxon>
        <taxon>Eubacteriales</taxon>
        <taxon>Eubacteriaceae</taxon>
        <taxon>Alkalibaculum</taxon>
    </lineage>
</organism>
<evidence type="ECO:0000256" key="8">
    <source>
        <dbReference type="ARBA" id="ARBA00023136"/>
    </source>
</evidence>
<dbReference type="SUPFAM" id="SSF52540">
    <property type="entry name" value="P-loop containing nucleoside triphosphate hydrolases"/>
    <property type="match status" value="2"/>
</dbReference>
<dbReference type="PROSITE" id="PS00211">
    <property type="entry name" value="ABC_TRANSPORTER_1"/>
    <property type="match status" value="1"/>
</dbReference>
<feature type="domain" description="ABC transporter" evidence="9">
    <location>
        <begin position="7"/>
        <end position="245"/>
    </location>
</feature>
<dbReference type="InterPro" id="IPR050095">
    <property type="entry name" value="ECF_ABC_transporter_ATP-bd"/>
</dbReference>
<dbReference type="GO" id="GO:0043190">
    <property type="term" value="C:ATP-binding cassette (ABC) transporter complex"/>
    <property type="evidence" value="ECO:0007669"/>
    <property type="project" value="TreeGrafter"/>
</dbReference>
<keyword evidence="5" id="KW-0547">Nucleotide-binding</keyword>
<reference evidence="10 11" key="1">
    <citation type="submission" date="2018-06" db="EMBL/GenBank/DDBJ databases">
        <title>Genomic Encyclopedia of Type Strains, Phase IV (KMG-IV): sequencing the most valuable type-strain genomes for metagenomic binning, comparative biology and taxonomic classification.</title>
        <authorList>
            <person name="Goeker M."/>
        </authorList>
    </citation>
    <scope>NUCLEOTIDE SEQUENCE [LARGE SCALE GENOMIC DNA]</scope>
    <source>
        <strain evidence="10 11">DSM 22112</strain>
    </source>
</reference>
<dbReference type="SMART" id="SM00382">
    <property type="entry name" value="AAA"/>
    <property type="match status" value="2"/>
</dbReference>
<dbReference type="PANTHER" id="PTHR43553:SF26">
    <property type="entry name" value="ABC TRANSPORTER ATP-BINDING PROTEIN BC_2655-RELATED"/>
    <property type="match status" value="1"/>
</dbReference>
<keyword evidence="3" id="KW-0813">Transport</keyword>
<name>A0A366HVX7_9FIRM</name>
<evidence type="ECO:0000256" key="7">
    <source>
        <dbReference type="ARBA" id="ARBA00022967"/>
    </source>
</evidence>
<accession>A0A366HVX7</accession>
<evidence type="ECO:0000256" key="5">
    <source>
        <dbReference type="ARBA" id="ARBA00022741"/>
    </source>
</evidence>
<gene>
    <name evidence="10" type="ORF">DES36_1314</name>
</gene>
<dbReference type="PROSITE" id="PS50893">
    <property type="entry name" value="ABC_TRANSPORTER_2"/>
    <property type="match status" value="2"/>
</dbReference>
<comment type="caution">
    <text evidence="10">The sequence shown here is derived from an EMBL/GenBank/DDBJ whole genome shotgun (WGS) entry which is preliminary data.</text>
</comment>
<dbReference type="RefSeq" id="WP_113921882.1">
    <property type="nucleotide sequence ID" value="NZ_QNRX01000031.1"/>
</dbReference>
<dbReference type="AlphaFoldDB" id="A0A366HVX7"/>
<evidence type="ECO:0000256" key="3">
    <source>
        <dbReference type="ARBA" id="ARBA00022448"/>
    </source>
</evidence>
<keyword evidence="11" id="KW-1185">Reference proteome</keyword>
<dbReference type="Proteomes" id="UP000253490">
    <property type="component" value="Unassembled WGS sequence"/>
</dbReference>
<keyword evidence="7" id="KW-1278">Translocase</keyword>
<dbReference type="NCBIfam" id="NF010167">
    <property type="entry name" value="PRK13648.1"/>
    <property type="match status" value="2"/>
</dbReference>
<proteinExistence type="inferred from homology"/>
<dbReference type="GO" id="GO:0005524">
    <property type="term" value="F:ATP binding"/>
    <property type="evidence" value="ECO:0007669"/>
    <property type="project" value="UniProtKB-KW"/>
</dbReference>
<sequence length="503" mass="56848">MKTIVQIQVDSLTFPNEEKPALQEIYFDISQGDFIVITGGVASGKSILLHTITGAIPHYHQAQLTGKITIMDQDIAHIPLNKMSDYVGYMMQEPQNQLISLKVWDDVAFGLENLELPLEEIKNRIKSILSFVGLKDFENRMTTSLSGGEAQRVVLAGVLALEAPILILDQPTAELDPLGRAKLYKLLGHLNKTQNLTVILVMDCMEEVLSYANRVLTMENGRIIREENPQEYLKNRKAYIMQKLKNKSKRIPNNQKELILKLTDVTFHYKNSSTGCESINLEIYKGDFLSVVGLNGSGKSTLAKIIIGLLNPSHGEIRIFNQVLTKENLKNIRERCGFLFQNPDYQIFGSSLEEEVSFSLKLRGETKEAIDKKVEESLDFVGLLEYKDMHPQRLSRGQRQLLALSSILISNPEFIIADEPTSGLDENQGYMIMEKLYEFAKNGSTVLLITHDFTMASNFSNRIVAMNKSHIYKDISISELPGHLKEMKEIGLNFTNTLTWKET</sequence>
<dbReference type="CDD" id="cd03225">
    <property type="entry name" value="ABC_cobalt_CbiO_domain1"/>
    <property type="match status" value="2"/>
</dbReference>
<protein>
    <submittedName>
        <fullName evidence="10">Energy-coupling factor transport system ATP-binding protein</fullName>
    </submittedName>
</protein>
<dbReference type="OrthoDB" id="501320at2"/>
<dbReference type="InterPro" id="IPR003439">
    <property type="entry name" value="ABC_transporter-like_ATP-bd"/>
</dbReference>
<evidence type="ECO:0000259" key="9">
    <source>
        <dbReference type="PROSITE" id="PS50893"/>
    </source>
</evidence>
<dbReference type="PANTHER" id="PTHR43553">
    <property type="entry name" value="HEAVY METAL TRANSPORTER"/>
    <property type="match status" value="1"/>
</dbReference>